<dbReference type="InterPro" id="IPR014197">
    <property type="entry name" value="Sporulation_prot_YunB"/>
</dbReference>
<dbReference type="EMBL" id="JAOTPO010000015">
    <property type="protein sequence ID" value="MDE5415315.1"/>
    <property type="molecule type" value="Genomic_DNA"/>
</dbReference>
<dbReference type="Pfam" id="PF09560">
    <property type="entry name" value="Spore_YunB"/>
    <property type="match status" value="1"/>
</dbReference>
<evidence type="ECO:0000313" key="1">
    <source>
        <dbReference type="EMBL" id="MDE5415315.1"/>
    </source>
</evidence>
<dbReference type="RefSeq" id="WP_275120006.1">
    <property type="nucleotide sequence ID" value="NZ_JAOTPO010000015.1"/>
</dbReference>
<protein>
    <submittedName>
        <fullName evidence="1">Sporulation protein YunB</fullName>
    </submittedName>
</protein>
<dbReference type="NCBIfam" id="TIGR02832">
    <property type="entry name" value="spo_yunB"/>
    <property type="match status" value="1"/>
</dbReference>
<evidence type="ECO:0000313" key="2">
    <source>
        <dbReference type="Proteomes" id="UP001148125"/>
    </source>
</evidence>
<name>A0ABT5VIM3_9BACI</name>
<keyword evidence="2" id="KW-1185">Reference proteome</keyword>
<organism evidence="1 2">
    <name type="scientific">Alkalihalobacterium chitinilyticum</name>
    <dbReference type="NCBI Taxonomy" id="2980103"/>
    <lineage>
        <taxon>Bacteria</taxon>
        <taxon>Bacillati</taxon>
        <taxon>Bacillota</taxon>
        <taxon>Bacilli</taxon>
        <taxon>Bacillales</taxon>
        <taxon>Bacillaceae</taxon>
        <taxon>Alkalihalobacterium</taxon>
    </lineage>
</organism>
<dbReference type="PIRSF" id="PIRSF021383">
    <property type="entry name" value="YunB"/>
    <property type="match status" value="1"/>
</dbReference>
<accession>A0ABT5VIM3</accession>
<gene>
    <name evidence="1" type="primary">yunB</name>
    <name evidence="1" type="ORF">N7Z68_18305</name>
</gene>
<proteinExistence type="predicted"/>
<comment type="caution">
    <text evidence="1">The sequence shown here is derived from an EMBL/GenBank/DDBJ whole genome shotgun (WGS) entry which is preliminary data.</text>
</comment>
<dbReference type="Proteomes" id="UP001148125">
    <property type="component" value="Unassembled WGS sequence"/>
</dbReference>
<sequence length="260" mass="28890">MFNQNSGRKGPLPFRYVLLLSFVIFVVLTAQGLWLVEKGIRPTLIHIAKTETQVLGTEAINDAISKKIAEQLDMEELLIIEKDQNGDISSITFNSAIATRVQAEATQRVQRYLRLMEQGRVHEMVLPDGVEVDFNQEVYTQDGIIYTIPLGQATNNALLAHLGPQIPVRFTAIGDVKANMRHQVENTGINNTMLSLYLDLQVDVKIVIPFATDMEVVRTSIPIGMTLVPGKVPEYYNVGGTGPAPTFIRESDIQDAVRDN</sequence>
<reference evidence="1" key="1">
    <citation type="submission" date="2024-05" db="EMBL/GenBank/DDBJ databases">
        <title>Alkalihalobacillus sp. strain MEB203 novel alkaliphilic bacterium from Lonar Lake, India.</title>
        <authorList>
            <person name="Joshi A."/>
            <person name="Thite S."/>
            <person name="Mengade P."/>
        </authorList>
    </citation>
    <scope>NUCLEOTIDE SEQUENCE</scope>
    <source>
        <strain evidence="1">MEB 203</strain>
    </source>
</reference>